<dbReference type="InterPro" id="IPR046551">
    <property type="entry name" value="DUF6705"/>
</dbReference>
<proteinExistence type="predicted"/>
<keyword evidence="3" id="KW-1185">Reference proteome</keyword>
<gene>
    <name evidence="2" type="ORF">MM213_07225</name>
</gene>
<reference evidence="2" key="1">
    <citation type="submission" date="2022-03" db="EMBL/GenBank/DDBJ databases">
        <title>De novo assembled genomes of Belliella spp. (Cyclobacteriaceae) strains.</title>
        <authorList>
            <person name="Szabo A."/>
            <person name="Korponai K."/>
            <person name="Felfoldi T."/>
        </authorList>
    </citation>
    <scope>NUCLEOTIDE SEQUENCE</scope>
    <source>
        <strain evidence="2">DSM 111903</strain>
    </source>
</reference>
<accession>A0ABS9VA18</accession>
<name>A0ABS9VA18_9BACT</name>
<organism evidence="2 3">
    <name type="scientific">Belliella alkalica</name>
    <dbReference type="NCBI Taxonomy" id="1730871"/>
    <lineage>
        <taxon>Bacteria</taxon>
        <taxon>Pseudomonadati</taxon>
        <taxon>Bacteroidota</taxon>
        <taxon>Cytophagia</taxon>
        <taxon>Cytophagales</taxon>
        <taxon>Cyclobacteriaceae</taxon>
        <taxon>Belliella</taxon>
    </lineage>
</organism>
<feature type="domain" description="DUF6705" evidence="1">
    <location>
        <begin position="1"/>
        <end position="157"/>
    </location>
</feature>
<protein>
    <recommendedName>
        <fullName evidence="1">DUF6705 domain-containing protein</fullName>
    </recommendedName>
</protein>
<dbReference type="Pfam" id="PF20448">
    <property type="entry name" value="DUF6705"/>
    <property type="match status" value="1"/>
</dbReference>
<dbReference type="Proteomes" id="UP001165430">
    <property type="component" value="Unassembled WGS sequence"/>
</dbReference>
<dbReference type="EMBL" id="JAKZGO010000004">
    <property type="protein sequence ID" value="MCH7413268.1"/>
    <property type="molecule type" value="Genomic_DNA"/>
</dbReference>
<evidence type="ECO:0000313" key="2">
    <source>
        <dbReference type="EMBL" id="MCH7413268.1"/>
    </source>
</evidence>
<evidence type="ECO:0000313" key="3">
    <source>
        <dbReference type="Proteomes" id="UP001165430"/>
    </source>
</evidence>
<sequence length="184" mass="21288">MKYSLIILLTIIVIVLPLSQSKAQFNINAEKLKDLEGAWFYQDEKINVLVLLGYKKINETPEKPFVFGYIKLLVDGNLICDNLEFVEFLNSKNSFDFYEIFDVKNHPNRIPPIIISANEKGISGGIKILENANPVNFTVKFEDDHLVFEFINYQSRLDKKITKLENYPFPAVPSTWVLKKKVEK</sequence>
<evidence type="ECO:0000259" key="1">
    <source>
        <dbReference type="Pfam" id="PF20448"/>
    </source>
</evidence>
<comment type="caution">
    <text evidence="2">The sequence shown here is derived from an EMBL/GenBank/DDBJ whole genome shotgun (WGS) entry which is preliminary data.</text>
</comment>
<dbReference type="RefSeq" id="WP_241410871.1">
    <property type="nucleotide sequence ID" value="NZ_JAKZGO010000004.1"/>
</dbReference>